<evidence type="ECO:0000313" key="3">
    <source>
        <dbReference type="Proteomes" id="UP000054324"/>
    </source>
</evidence>
<organism evidence="2 3">
    <name type="scientific">Opisthorchis viverrini</name>
    <name type="common">Southeast Asian liver fluke</name>
    <dbReference type="NCBI Taxonomy" id="6198"/>
    <lineage>
        <taxon>Eukaryota</taxon>
        <taxon>Metazoa</taxon>
        <taxon>Spiralia</taxon>
        <taxon>Lophotrochozoa</taxon>
        <taxon>Platyhelminthes</taxon>
        <taxon>Trematoda</taxon>
        <taxon>Digenea</taxon>
        <taxon>Opisthorchiida</taxon>
        <taxon>Opisthorchiata</taxon>
        <taxon>Opisthorchiidae</taxon>
        <taxon>Opisthorchis</taxon>
    </lineage>
</organism>
<feature type="compositionally biased region" description="Polar residues" evidence="1">
    <location>
        <begin position="417"/>
        <end position="427"/>
    </location>
</feature>
<dbReference type="OrthoDB" id="769138at2759"/>
<reference evidence="2 3" key="1">
    <citation type="submission" date="2013-11" db="EMBL/GenBank/DDBJ databases">
        <title>Opisthorchis viverrini - life in the bile duct.</title>
        <authorList>
            <person name="Young N.D."/>
            <person name="Nagarajan N."/>
            <person name="Lin S.J."/>
            <person name="Korhonen P.K."/>
            <person name="Jex A.R."/>
            <person name="Hall R.S."/>
            <person name="Safavi-Hemami H."/>
            <person name="Kaewkong W."/>
            <person name="Bertrand D."/>
            <person name="Gao S."/>
            <person name="Seet Q."/>
            <person name="Wongkham S."/>
            <person name="Teh B.T."/>
            <person name="Wongkham C."/>
            <person name="Intapan P.M."/>
            <person name="Maleewong W."/>
            <person name="Yang X."/>
            <person name="Hu M."/>
            <person name="Wang Z."/>
            <person name="Hofmann A."/>
            <person name="Sternberg P.W."/>
            <person name="Tan P."/>
            <person name="Wang J."/>
            <person name="Gasser R.B."/>
        </authorList>
    </citation>
    <scope>NUCLEOTIDE SEQUENCE [LARGE SCALE GENOMIC DNA]</scope>
</reference>
<name>A0A075A7Y7_OPIVI</name>
<protein>
    <submittedName>
        <fullName evidence="2">Uncharacterized protein</fullName>
    </submittedName>
</protein>
<dbReference type="SUPFAM" id="SSF47954">
    <property type="entry name" value="Cyclin-like"/>
    <property type="match status" value="1"/>
</dbReference>
<dbReference type="CTD" id="20316220"/>
<gene>
    <name evidence="2" type="ORF">T265_02032</name>
</gene>
<evidence type="ECO:0000256" key="1">
    <source>
        <dbReference type="SAM" id="MobiDB-lite"/>
    </source>
</evidence>
<keyword evidence="3" id="KW-1185">Reference proteome</keyword>
<dbReference type="STRING" id="6198.A0A075A7Y7"/>
<dbReference type="RefSeq" id="XP_009164444.1">
    <property type="nucleotide sequence ID" value="XM_009166180.1"/>
</dbReference>
<accession>A0A075A7Y7</accession>
<dbReference type="AlphaFoldDB" id="A0A075A7Y7"/>
<dbReference type="KEGG" id="ovi:T265_02032"/>
<proteinExistence type="predicted"/>
<dbReference type="InterPro" id="IPR036915">
    <property type="entry name" value="Cyclin-like_sf"/>
</dbReference>
<sequence>MFGQIRSAPSGNRAGDFVCEQSLLNKEKFQYLLSKEALYHPNNAFLYYVNPGRSFTDIRDALLGSDPSKMQTTLNNPNNSPSRFGVRFTPEKSLQDWMGSNPNLTHPDEPIDVVDEFVYLGSCEVEDKVDAALRNEAVHNLRFMHNAFFNLSTETFCKAVNLIDRFIVKVKVTVERGLLTIDSLHLTFRSFFRLNRNTWLVWLLLPTVRRASCAMEVAKSSLCGVRVSQIAGTRPIVAVERGLLTIDSLHLTFRSFFRLNRNTWLVWLLLPTVRRASCAMEVAKSEHLDLVIDFNVLSTDGRYTECRMCLHGLIILFCFRSNSSPFIPVCFPDLPFFYHHWTIVNYFPFFSLKRVDLPAPDTLVHVTRCGGNAADLLRMEEILASKLSHDLDGVNAFDFLRTFIETIIQAAPDAEQDTPSVTSANKSGTGGTAIEKGGNGSRMQLTQLIKRLMNRLEIALCSLEVYRFRPVCLALGILVHAGVKGLVPVATMCGVDWADVIQAAALVEELYEIYYRDPLPCNRRSLVWNLSRRTLFRIGYSSPTPLDTITEDYEPADEDDWLLPLLFEP</sequence>
<dbReference type="Proteomes" id="UP000054324">
    <property type="component" value="Unassembled WGS sequence"/>
</dbReference>
<dbReference type="GeneID" id="20316220"/>
<evidence type="ECO:0000313" key="2">
    <source>
        <dbReference type="EMBL" id="KER31800.1"/>
    </source>
</evidence>
<dbReference type="EMBL" id="KL596641">
    <property type="protein sequence ID" value="KER31800.1"/>
    <property type="molecule type" value="Genomic_DNA"/>
</dbReference>
<feature type="region of interest" description="Disordered" evidence="1">
    <location>
        <begin position="414"/>
        <end position="438"/>
    </location>
</feature>